<sequence>MLDGTRLHSTPARLPRVWVLTRDFFASLKHSSDPAESNSGDSDLRASREHSGPGARWYAPALGDQPRFPRDESRNLYFQAQTLTRRQMQNCSVVYSSYVADDQTTPAGDALLAAEATIRAAQIQAQATVAAAKIEARGVQRAARLTSITTLMAACLAAGVYITSDTPGPALQGENPSGRYSTSPSGNGTVINTFDAATQRHNGVYGYPNPDARGDQPIIGYLEGDQVSVSCIEPAGRPYTDSTLHVAASSWAQVRMPGRALGEATAWIPALYLDLPTAAPSC</sequence>
<dbReference type="EMBL" id="BLPF01000004">
    <property type="protein sequence ID" value="GFJ84920.1"/>
    <property type="molecule type" value="Genomic_DNA"/>
</dbReference>
<evidence type="ECO:0000256" key="1">
    <source>
        <dbReference type="SAM" id="MobiDB-lite"/>
    </source>
</evidence>
<protein>
    <submittedName>
        <fullName evidence="2">Uncharacterized protein</fullName>
    </submittedName>
</protein>
<feature type="region of interest" description="Disordered" evidence="1">
    <location>
        <begin position="30"/>
        <end position="66"/>
    </location>
</feature>
<feature type="compositionally biased region" description="Basic and acidic residues" evidence="1">
    <location>
        <begin position="42"/>
        <end position="51"/>
    </location>
</feature>
<proteinExistence type="predicted"/>
<accession>A0A6V8KNF6</accession>
<keyword evidence="3" id="KW-1185">Reference proteome</keyword>
<comment type="caution">
    <text evidence="2">The sequence shown here is derived from an EMBL/GenBank/DDBJ whole genome shotgun (WGS) entry which is preliminary data.</text>
</comment>
<gene>
    <name evidence="2" type="ORF">Phou_091000</name>
</gene>
<dbReference type="AlphaFoldDB" id="A0A6V8KNF6"/>
<reference evidence="2 3" key="1">
    <citation type="submission" date="2020-03" db="EMBL/GenBank/DDBJ databases">
        <title>Whole genome shotgun sequence of Phytohabitans houttuyneae NBRC 108639.</title>
        <authorList>
            <person name="Komaki H."/>
            <person name="Tamura T."/>
        </authorList>
    </citation>
    <scope>NUCLEOTIDE SEQUENCE [LARGE SCALE GENOMIC DNA]</scope>
    <source>
        <strain evidence="2 3">NBRC 108639</strain>
    </source>
</reference>
<evidence type="ECO:0000313" key="2">
    <source>
        <dbReference type="EMBL" id="GFJ84920.1"/>
    </source>
</evidence>
<dbReference type="Proteomes" id="UP000482800">
    <property type="component" value="Unassembled WGS sequence"/>
</dbReference>
<reference evidence="2 3" key="2">
    <citation type="submission" date="2020-03" db="EMBL/GenBank/DDBJ databases">
        <authorList>
            <person name="Ichikawa N."/>
            <person name="Kimura A."/>
            <person name="Kitahashi Y."/>
            <person name="Uohara A."/>
        </authorList>
    </citation>
    <scope>NUCLEOTIDE SEQUENCE [LARGE SCALE GENOMIC DNA]</scope>
    <source>
        <strain evidence="2 3">NBRC 108639</strain>
    </source>
</reference>
<organism evidence="2 3">
    <name type="scientific">Phytohabitans houttuyneae</name>
    <dbReference type="NCBI Taxonomy" id="1076126"/>
    <lineage>
        <taxon>Bacteria</taxon>
        <taxon>Bacillati</taxon>
        <taxon>Actinomycetota</taxon>
        <taxon>Actinomycetes</taxon>
        <taxon>Micromonosporales</taxon>
        <taxon>Micromonosporaceae</taxon>
    </lineage>
</organism>
<name>A0A6V8KNF6_9ACTN</name>
<evidence type="ECO:0000313" key="3">
    <source>
        <dbReference type="Proteomes" id="UP000482800"/>
    </source>
</evidence>